<gene>
    <name evidence="2" type="ORF">MAR_018867</name>
</gene>
<keyword evidence="1" id="KW-0812">Transmembrane</keyword>
<dbReference type="Proteomes" id="UP001164746">
    <property type="component" value="Chromosome 6"/>
</dbReference>
<keyword evidence="1" id="KW-0472">Membrane</keyword>
<organism evidence="2 3">
    <name type="scientific">Mya arenaria</name>
    <name type="common">Soft-shell clam</name>
    <dbReference type="NCBI Taxonomy" id="6604"/>
    <lineage>
        <taxon>Eukaryota</taxon>
        <taxon>Metazoa</taxon>
        <taxon>Spiralia</taxon>
        <taxon>Lophotrochozoa</taxon>
        <taxon>Mollusca</taxon>
        <taxon>Bivalvia</taxon>
        <taxon>Autobranchia</taxon>
        <taxon>Heteroconchia</taxon>
        <taxon>Euheterodonta</taxon>
        <taxon>Imparidentia</taxon>
        <taxon>Neoheterodontei</taxon>
        <taxon>Myida</taxon>
        <taxon>Myoidea</taxon>
        <taxon>Myidae</taxon>
        <taxon>Mya</taxon>
    </lineage>
</organism>
<keyword evidence="3" id="KW-1185">Reference proteome</keyword>
<reference evidence="2" key="1">
    <citation type="submission" date="2022-11" db="EMBL/GenBank/DDBJ databases">
        <title>Centuries of genome instability and evolution in soft-shell clam transmissible cancer (bioRxiv).</title>
        <authorList>
            <person name="Hart S.F.M."/>
            <person name="Yonemitsu M.A."/>
            <person name="Giersch R.M."/>
            <person name="Beal B.F."/>
            <person name="Arriagada G."/>
            <person name="Davis B.W."/>
            <person name="Ostrander E.A."/>
            <person name="Goff S.P."/>
            <person name="Metzger M.J."/>
        </authorList>
    </citation>
    <scope>NUCLEOTIDE SEQUENCE</scope>
    <source>
        <strain evidence="2">MELC-2E11</strain>
        <tissue evidence="2">Siphon/mantle</tissue>
    </source>
</reference>
<evidence type="ECO:0000313" key="2">
    <source>
        <dbReference type="EMBL" id="WAR08909.1"/>
    </source>
</evidence>
<name>A0ABY7EIE1_MYAAR</name>
<accession>A0ABY7EIE1</accession>
<feature type="transmembrane region" description="Helical" evidence="1">
    <location>
        <begin position="20"/>
        <end position="40"/>
    </location>
</feature>
<protein>
    <submittedName>
        <fullName evidence="2">Uncharacterized protein</fullName>
    </submittedName>
</protein>
<evidence type="ECO:0000256" key="1">
    <source>
        <dbReference type="SAM" id="Phobius"/>
    </source>
</evidence>
<sequence>MSFTLCNIPVAFKLTVKKMLLAKLSFYLTCFVVVVFVFSIDKNPIFSLPKRRFFVHRPFGNSYDELDFDTILKIL</sequence>
<dbReference type="EMBL" id="CP111017">
    <property type="protein sequence ID" value="WAR08909.1"/>
    <property type="molecule type" value="Genomic_DNA"/>
</dbReference>
<keyword evidence="1" id="KW-1133">Transmembrane helix</keyword>
<proteinExistence type="predicted"/>
<evidence type="ECO:0000313" key="3">
    <source>
        <dbReference type="Proteomes" id="UP001164746"/>
    </source>
</evidence>